<keyword evidence="4 6" id="KW-0472">Membrane</keyword>
<evidence type="ECO:0000256" key="2">
    <source>
        <dbReference type="ARBA" id="ARBA00022692"/>
    </source>
</evidence>
<evidence type="ECO:0000256" key="1">
    <source>
        <dbReference type="ARBA" id="ARBA00004141"/>
    </source>
</evidence>
<evidence type="ECO:0000313" key="9">
    <source>
        <dbReference type="Proteomes" id="UP001626550"/>
    </source>
</evidence>
<dbReference type="InterPro" id="IPR050927">
    <property type="entry name" value="TRPM"/>
</dbReference>
<dbReference type="AlphaFoldDB" id="A0ABD2PSG4"/>
<keyword evidence="3 6" id="KW-1133">Transmembrane helix</keyword>
<dbReference type="InterPro" id="IPR005821">
    <property type="entry name" value="Ion_trans_dom"/>
</dbReference>
<protein>
    <recommendedName>
        <fullName evidence="7">Ion transport domain-containing protein</fullName>
    </recommendedName>
</protein>
<name>A0ABD2PSG4_9PLAT</name>
<keyword evidence="2 6" id="KW-0812">Transmembrane</keyword>
<evidence type="ECO:0000313" key="8">
    <source>
        <dbReference type="EMBL" id="KAL3310415.1"/>
    </source>
</evidence>
<organism evidence="8 9">
    <name type="scientific">Cichlidogyrus casuarinus</name>
    <dbReference type="NCBI Taxonomy" id="1844966"/>
    <lineage>
        <taxon>Eukaryota</taxon>
        <taxon>Metazoa</taxon>
        <taxon>Spiralia</taxon>
        <taxon>Lophotrochozoa</taxon>
        <taxon>Platyhelminthes</taxon>
        <taxon>Monogenea</taxon>
        <taxon>Monopisthocotylea</taxon>
        <taxon>Dactylogyridea</taxon>
        <taxon>Ancyrocephalidae</taxon>
        <taxon>Cichlidogyrus</taxon>
    </lineage>
</organism>
<comment type="subcellular location">
    <subcellularLocation>
        <location evidence="1">Membrane</location>
        <topology evidence="1">Multi-pass membrane protein</topology>
    </subcellularLocation>
</comment>
<dbReference type="PANTHER" id="PTHR13800">
    <property type="entry name" value="TRANSIENT RECEPTOR POTENTIAL CATION CHANNEL, SUBFAMILY M, MEMBER 6"/>
    <property type="match status" value="1"/>
</dbReference>
<sequence length="451" mass="51203">MMADMLKKDLLPLLVVFMIFISSFGVAFQGLLNPNNFEFESEKVYKPIGSMDVIKDMFRKAFYSMFEVSIMFEGLTVKNKSYPDGFSAVEFGFLVIYTGIVNVILINLLIALFSNTVSRIDQRSTSHWLAERYQMVMEYHDRSVLPPPFNILSILYEIFFLAYNKYSRLHCNRSSVEDGDNYVNMIVEDLSTDDDPDNEDSEDFGTGMKDPFWSQTNSPASLAGKRGAQQKKLKEMEQKKKNEKRKRSRKTEKFQTLNDLEWFACAKIRESDICLRFILVQSFSLKDKRHTLGFMTSASSLLAAAGGTDRADRAMGTSANIPTFGLGTANMGSYQSNLGSQLRTLGDRINSLELKLDTFLSKLESQEPKSPCTTCVHDRGRLPRQLSPERKKLFEAPAYCLPNRSMSNDRVKVKRIYNSQSQECDSLHGSKSSVFCASPDTKILIKRPPIP</sequence>
<evidence type="ECO:0000259" key="7">
    <source>
        <dbReference type="Pfam" id="PF00520"/>
    </source>
</evidence>
<dbReference type="EMBL" id="JBJKFK010002976">
    <property type="protein sequence ID" value="KAL3310415.1"/>
    <property type="molecule type" value="Genomic_DNA"/>
</dbReference>
<dbReference type="GO" id="GO:0016020">
    <property type="term" value="C:membrane"/>
    <property type="evidence" value="ECO:0007669"/>
    <property type="project" value="UniProtKB-SubCell"/>
</dbReference>
<evidence type="ECO:0000256" key="4">
    <source>
        <dbReference type="ARBA" id="ARBA00023136"/>
    </source>
</evidence>
<keyword evidence="9" id="KW-1185">Reference proteome</keyword>
<evidence type="ECO:0000256" key="5">
    <source>
        <dbReference type="SAM" id="MobiDB-lite"/>
    </source>
</evidence>
<feature type="domain" description="Ion transport" evidence="7">
    <location>
        <begin position="8"/>
        <end position="124"/>
    </location>
</feature>
<reference evidence="8 9" key="1">
    <citation type="submission" date="2024-11" db="EMBL/GenBank/DDBJ databases">
        <title>Adaptive evolution of stress response genes in parasites aligns with host niche diversity.</title>
        <authorList>
            <person name="Hahn C."/>
            <person name="Resl P."/>
        </authorList>
    </citation>
    <scope>NUCLEOTIDE SEQUENCE [LARGE SCALE GENOMIC DNA]</scope>
    <source>
        <strain evidence="8">EGGRZ-B1_66</strain>
        <tissue evidence="8">Body</tissue>
    </source>
</reference>
<feature type="transmembrane region" description="Helical" evidence="6">
    <location>
        <begin position="91"/>
        <end position="113"/>
    </location>
</feature>
<feature type="transmembrane region" description="Helical" evidence="6">
    <location>
        <begin position="144"/>
        <end position="163"/>
    </location>
</feature>
<proteinExistence type="predicted"/>
<evidence type="ECO:0000256" key="6">
    <source>
        <dbReference type="SAM" id="Phobius"/>
    </source>
</evidence>
<dbReference type="Proteomes" id="UP001626550">
    <property type="component" value="Unassembled WGS sequence"/>
</dbReference>
<dbReference type="Pfam" id="PF00520">
    <property type="entry name" value="Ion_trans"/>
    <property type="match status" value="1"/>
</dbReference>
<feature type="compositionally biased region" description="Basic residues" evidence="5">
    <location>
        <begin position="241"/>
        <end position="250"/>
    </location>
</feature>
<accession>A0ABD2PSG4</accession>
<evidence type="ECO:0000256" key="3">
    <source>
        <dbReference type="ARBA" id="ARBA00022989"/>
    </source>
</evidence>
<gene>
    <name evidence="8" type="ORF">Ciccas_011022</name>
</gene>
<comment type="caution">
    <text evidence="8">The sequence shown here is derived from an EMBL/GenBank/DDBJ whole genome shotgun (WGS) entry which is preliminary data.</text>
</comment>
<feature type="region of interest" description="Disordered" evidence="5">
    <location>
        <begin position="190"/>
        <end position="251"/>
    </location>
</feature>
<dbReference type="PANTHER" id="PTHR13800:SF1">
    <property type="entry name" value="TRANSIENT RECEPTOR POTENTIAL CATION CHANNEL TRPM"/>
    <property type="match status" value="1"/>
</dbReference>
<feature type="compositionally biased region" description="Acidic residues" evidence="5">
    <location>
        <begin position="190"/>
        <end position="203"/>
    </location>
</feature>